<gene>
    <name evidence="9" type="primary">LOC123425409</name>
</gene>
<dbReference type="GO" id="GO:0030150">
    <property type="term" value="P:protein import into mitochondrial matrix"/>
    <property type="evidence" value="ECO:0000318"/>
    <property type="project" value="GO_Central"/>
</dbReference>
<accession>A0A8I6X3H3</accession>
<dbReference type="Pfam" id="PF02466">
    <property type="entry name" value="Tim17"/>
    <property type="match status" value="1"/>
</dbReference>
<name>A0A8I6X3H3_HORVV</name>
<reference evidence="9" key="3">
    <citation type="submission" date="2022-01" db="UniProtKB">
        <authorList>
            <consortium name="EnsemblPlants"/>
        </authorList>
    </citation>
    <scope>IDENTIFICATION</scope>
    <source>
        <strain evidence="9">subsp. vulgare</strain>
    </source>
</reference>
<evidence type="ECO:0000256" key="2">
    <source>
        <dbReference type="ARBA" id="ARBA00008444"/>
    </source>
</evidence>
<reference evidence="9" key="2">
    <citation type="submission" date="2020-10" db="EMBL/GenBank/DDBJ databases">
        <authorList>
            <person name="Scholz U."/>
            <person name="Mascher M."/>
            <person name="Fiebig A."/>
        </authorList>
    </citation>
    <scope>NUCLEOTIDE SEQUENCE [LARGE SCALE GENOMIC DNA]</scope>
    <source>
        <strain evidence="9">cv. Morex</strain>
    </source>
</reference>
<dbReference type="KEGG" id="hvg:123425409"/>
<comment type="subcellular location">
    <subcellularLocation>
        <location evidence="1">Mitochondrion inner membrane</location>
        <topology evidence="1">Multi-pass membrane protein</topology>
    </subcellularLocation>
</comment>
<protein>
    <submittedName>
        <fullName evidence="9">Uncharacterized protein</fullName>
    </submittedName>
</protein>
<dbReference type="Proteomes" id="UP000011116">
    <property type="component" value="Chromosome 2H"/>
</dbReference>
<keyword evidence="10" id="KW-1185">Reference proteome</keyword>
<comment type="similarity">
    <text evidence="2">Belongs to the Tim17/Tim22/Tim23 family.</text>
</comment>
<organism evidence="9 10">
    <name type="scientific">Hordeum vulgare subsp. vulgare</name>
    <name type="common">Domesticated barley</name>
    <dbReference type="NCBI Taxonomy" id="112509"/>
    <lineage>
        <taxon>Eukaryota</taxon>
        <taxon>Viridiplantae</taxon>
        <taxon>Streptophyta</taxon>
        <taxon>Embryophyta</taxon>
        <taxon>Tracheophyta</taxon>
        <taxon>Spermatophyta</taxon>
        <taxon>Magnoliopsida</taxon>
        <taxon>Liliopsida</taxon>
        <taxon>Poales</taxon>
        <taxon>Poaceae</taxon>
        <taxon>BOP clade</taxon>
        <taxon>Pooideae</taxon>
        <taxon>Triticodae</taxon>
        <taxon>Triticeae</taxon>
        <taxon>Hordeinae</taxon>
        <taxon>Hordeum</taxon>
    </lineage>
</organism>
<dbReference type="GeneID" id="123425409"/>
<evidence type="ECO:0000313" key="10">
    <source>
        <dbReference type="Proteomes" id="UP000011116"/>
    </source>
</evidence>
<evidence type="ECO:0000256" key="3">
    <source>
        <dbReference type="ARBA" id="ARBA00022692"/>
    </source>
</evidence>
<evidence type="ECO:0000256" key="5">
    <source>
        <dbReference type="ARBA" id="ARBA00022989"/>
    </source>
</evidence>
<evidence type="ECO:0000256" key="7">
    <source>
        <dbReference type="ARBA" id="ARBA00023136"/>
    </source>
</evidence>
<dbReference type="GO" id="GO:0005744">
    <property type="term" value="C:TIM23 mitochondrial import inner membrane translocase complex"/>
    <property type="evidence" value="ECO:0000318"/>
    <property type="project" value="GO_Central"/>
</dbReference>
<keyword evidence="5" id="KW-1133">Transmembrane helix</keyword>
<dbReference type="PANTHER" id="PTHR10485:SF31">
    <property type="match status" value="1"/>
</dbReference>
<evidence type="ECO:0000256" key="8">
    <source>
        <dbReference type="SAM" id="MobiDB-lite"/>
    </source>
</evidence>
<evidence type="ECO:0000313" key="9">
    <source>
        <dbReference type="EnsemblPlants" id="HORVU.MOREX.r3.2HG0127300.1.CDS1"/>
    </source>
</evidence>
<evidence type="ECO:0000256" key="1">
    <source>
        <dbReference type="ARBA" id="ARBA00004448"/>
    </source>
</evidence>
<dbReference type="PANTHER" id="PTHR10485">
    <property type="entry name" value="MITOCHONDRIAL IMPORT INNER MEMBRANE TRANSLOCASE SUBUNIT TIM-17"/>
    <property type="match status" value="1"/>
</dbReference>
<dbReference type="SMR" id="A0A8I6X3H3"/>
<dbReference type="EnsemblPlants" id="HORVU.MOREX.r3.2HG0127300.1">
    <property type="protein sequence ID" value="HORVU.MOREX.r3.2HG0127300.1.CDS1"/>
    <property type="gene ID" value="HORVU.MOREX.r3.2HG0127300"/>
</dbReference>
<evidence type="ECO:0000256" key="4">
    <source>
        <dbReference type="ARBA" id="ARBA00022792"/>
    </source>
</evidence>
<keyword evidence="6" id="KW-0496">Mitochondrion</keyword>
<dbReference type="Gramene" id="HORVU.MOREX.r3.2HG0127300.1">
    <property type="protein sequence ID" value="HORVU.MOREX.r3.2HG0127300.1.CDS1"/>
    <property type="gene ID" value="HORVU.MOREX.r3.2HG0127300"/>
</dbReference>
<feature type="region of interest" description="Disordered" evidence="8">
    <location>
        <begin position="197"/>
        <end position="225"/>
    </location>
</feature>
<dbReference type="AlphaFoldDB" id="A0A8I6X3H3"/>
<dbReference type="RefSeq" id="XP_044965045.1">
    <property type="nucleotide sequence ID" value="XM_045109110.1"/>
</dbReference>
<sequence length="225" mass="23346">MSASVSEKDLFDRDPCPGRIIDDAGSGFAIGAVGGSIYHFLKGLRNSPNGARINGGMQAVCMNGPRVGGSFAVWSTLYSTFNCTLVYVRQKEDPWNSIIAGASTGGFLSMRQGVKAVGRSALIGGCFFVLLEGIGLMAHRVAPQILPPLPADDPNMAATIPVGGGGFPGMPQPFVSPAEVVNSSSAGSWFGGLFGKEEKKPSGSAGMSEILESFETPSPPIPSFE</sequence>
<proteinExistence type="inferred from homology"/>
<keyword evidence="3" id="KW-0812">Transmembrane</keyword>
<keyword evidence="4" id="KW-0999">Mitochondrion inner membrane</keyword>
<keyword evidence="7" id="KW-0472">Membrane</keyword>
<evidence type="ECO:0000256" key="6">
    <source>
        <dbReference type="ARBA" id="ARBA00023128"/>
    </source>
</evidence>
<reference evidence="10" key="1">
    <citation type="journal article" date="2012" name="Nature">
        <title>A physical, genetic and functional sequence assembly of the barley genome.</title>
        <authorList>
            <consortium name="The International Barley Genome Sequencing Consortium"/>
            <person name="Mayer K.F."/>
            <person name="Waugh R."/>
            <person name="Brown J.W."/>
            <person name="Schulman A."/>
            <person name="Langridge P."/>
            <person name="Platzer M."/>
            <person name="Fincher G.B."/>
            <person name="Muehlbauer G.J."/>
            <person name="Sato K."/>
            <person name="Close T.J."/>
            <person name="Wise R.P."/>
            <person name="Stein N."/>
        </authorList>
    </citation>
    <scope>NUCLEOTIDE SEQUENCE [LARGE SCALE GENOMIC DNA]</scope>
    <source>
        <strain evidence="10">cv. Morex</strain>
    </source>
</reference>